<feature type="transmembrane region" description="Helical" evidence="1">
    <location>
        <begin position="14"/>
        <end position="34"/>
    </location>
</feature>
<gene>
    <name evidence="2" type="ORF">MOHU_13030</name>
</gene>
<sequence length="35" mass="3859">MAEVQGPEVSGRNILADGGLIFLFIFLLIALFVFF</sequence>
<evidence type="ECO:0000313" key="2">
    <source>
        <dbReference type="EMBL" id="PRR72884.1"/>
    </source>
</evidence>
<reference evidence="2 3" key="1">
    <citation type="submission" date="2018-03" db="EMBL/GenBank/DDBJ databases">
        <title>Genome sequence of Moorella humiferrea DSM 23265.</title>
        <authorList>
            <person name="Poehlein A."/>
            <person name="Daniel R."/>
        </authorList>
    </citation>
    <scope>NUCLEOTIDE SEQUENCE [LARGE SCALE GENOMIC DNA]</scope>
    <source>
        <strain evidence="2 3">DSM 23265</strain>
    </source>
</reference>
<keyword evidence="1" id="KW-0812">Transmembrane</keyword>
<comment type="caution">
    <text evidence="2">The sequence shown here is derived from an EMBL/GenBank/DDBJ whole genome shotgun (WGS) entry which is preliminary data.</text>
</comment>
<protein>
    <submittedName>
        <fullName evidence="2">Uncharacterized protein</fullName>
    </submittedName>
</protein>
<evidence type="ECO:0000313" key="3">
    <source>
        <dbReference type="Proteomes" id="UP000238415"/>
    </source>
</evidence>
<organism evidence="2 3">
    <name type="scientific">Neomoorella humiferrea</name>
    <dbReference type="NCBI Taxonomy" id="676965"/>
    <lineage>
        <taxon>Bacteria</taxon>
        <taxon>Bacillati</taxon>
        <taxon>Bacillota</taxon>
        <taxon>Clostridia</taxon>
        <taxon>Neomoorellales</taxon>
        <taxon>Neomoorellaceae</taxon>
        <taxon>Neomoorella</taxon>
    </lineage>
</organism>
<keyword evidence="1" id="KW-1133">Transmembrane helix</keyword>
<keyword evidence="1" id="KW-0472">Membrane</keyword>
<proteinExistence type="predicted"/>
<evidence type="ECO:0000256" key="1">
    <source>
        <dbReference type="SAM" id="Phobius"/>
    </source>
</evidence>
<accession>A0A2T0AS59</accession>
<dbReference type="EMBL" id="PVXM01000025">
    <property type="protein sequence ID" value="PRR72884.1"/>
    <property type="molecule type" value="Genomic_DNA"/>
</dbReference>
<dbReference type="AlphaFoldDB" id="A0A2T0AS59"/>
<keyword evidence="3" id="KW-1185">Reference proteome</keyword>
<dbReference type="Proteomes" id="UP000238415">
    <property type="component" value="Unassembled WGS sequence"/>
</dbReference>
<name>A0A2T0AS59_9FIRM</name>